<feature type="chain" id="PRO_5046612305" evidence="2">
    <location>
        <begin position="38"/>
        <end position="100"/>
    </location>
</feature>
<reference evidence="3 4" key="1">
    <citation type="submission" date="2022-03" db="EMBL/GenBank/DDBJ databases">
        <authorList>
            <person name="Brunel B."/>
        </authorList>
    </citation>
    <scope>NUCLEOTIDE SEQUENCE [LARGE SCALE GENOMIC DNA]</scope>
    <source>
        <strain evidence="3">STM5069sample</strain>
    </source>
</reference>
<dbReference type="RefSeq" id="WP_254022468.1">
    <property type="nucleotide sequence ID" value="NZ_CAKXZT010000186.1"/>
</dbReference>
<protein>
    <submittedName>
        <fullName evidence="3">Uncharacterized protein</fullName>
    </submittedName>
</protein>
<feature type="region of interest" description="Disordered" evidence="1">
    <location>
        <begin position="78"/>
        <end position="100"/>
    </location>
</feature>
<evidence type="ECO:0000313" key="3">
    <source>
        <dbReference type="EMBL" id="CAH2409397.1"/>
    </source>
</evidence>
<dbReference type="EMBL" id="CAKXZT010000186">
    <property type="protein sequence ID" value="CAH2409397.1"/>
    <property type="molecule type" value="Genomic_DNA"/>
</dbReference>
<keyword evidence="2" id="KW-0732">Signal</keyword>
<dbReference type="Proteomes" id="UP001153050">
    <property type="component" value="Unassembled WGS sequence"/>
</dbReference>
<sequence>MTNISNFKRLNFKHLSLAAAIVVSAFGSISVPNSAVANGTHPGGGGAVCKGRGSLPGAAARLQGYLPGRHRLQRHRLRQMQPGRASQPEEQAQARALIDL</sequence>
<name>A0ABN8KJH5_9HYPH</name>
<accession>A0ABN8KJH5</accession>
<comment type="caution">
    <text evidence="3">The sequence shown here is derived from an EMBL/GenBank/DDBJ whole genome shotgun (WGS) entry which is preliminary data.</text>
</comment>
<evidence type="ECO:0000256" key="1">
    <source>
        <dbReference type="SAM" id="MobiDB-lite"/>
    </source>
</evidence>
<organism evidence="3 4">
    <name type="scientific">Mesorhizobium escarrei</name>
    <dbReference type="NCBI Taxonomy" id="666018"/>
    <lineage>
        <taxon>Bacteria</taxon>
        <taxon>Pseudomonadati</taxon>
        <taxon>Pseudomonadota</taxon>
        <taxon>Alphaproteobacteria</taxon>
        <taxon>Hyphomicrobiales</taxon>
        <taxon>Phyllobacteriaceae</taxon>
        <taxon>Mesorhizobium</taxon>
    </lineage>
</organism>
<gene>
    <name evidence="3" type="ORF">MES5069_860010</name>
</gene>
<evidence type="ECO:0000313" key="4">
    <source>
        <dbReference type="Proteomes" id="UP001153050"/>
    </source>
</evidence>
<keyword evidence="4" id="KW-1185">Reference proteome</keyword>
<proteinExistence type="predicted"/>
<feature type="signal peptide" evidence="2">
    <location>
        <begin position="1"/>
        <end position="37"/>
    </location>
</feature>
<evidence type="ECO:0000256" key="2">
    <source>
        <dbReference type="SAM" id="SignalP"/>
    </source>
</evidence>